<feature type="coiled-coil region" evidence="1">
    <location>
        <begin position="793"/>
        <end position="904"/>
    </location>
</feature>
<keyword evidence="4" id="KW-1185">Reference proteome</keyword>
<feature type="compositionally biased region" description="Basic and acidic residues" evidence="2">
    <location>
        <begin position="486"/>
        <end position="497"/>
    </location>
</feature>
<comment type="caution">
    <text evidence="3">The sequence shown here is derived from an EMBL/GenBank/DDBJ whole genome shotgun (WGS) entry which is preliminary data.</text>
</comment>
<evidence type="ECO:0000313" key="4">
    <source>
        <dbReference type="Proteomes" id="UP000823405"/>
    </source>
</evidence>
<feature type="region of interest" description="Disordered" evidence="2">
    <location>
        <begin position="158"/>
        <end position="228"/>
    </location>
</feature>
<evidence type="ECO:0000313" key="3">
    <source>
        <dbReference type="EMBL" id="KAG0316387.1"/>
    </source>
</evidence>
<name>A0A9P6RF18_9FUNG</name>
<organism evidence="3 4">
    <name type="scientific">Linnemannia gamsii</name>
    <dbReference type="NCBI Taxonomy" id="64522"/>
    <lineage>
        <taxon>Eukaryota</taxon>
        <taxon>Fungi</taxon>
        <taxon>Fungi incertae sedis</taxon>
        <taxon>Mucoromycota</taxon>
        <taxon>Mortierellomycotina</taxon>
        <taxon>Mortierellomycetes</taxon>
        <taxon>Mortierellales</taxon>
        <taxon>Mortierellaceae</taxon>
        <taxon>Linnemannia</taxon>
    </lineage>
</organism>
<evidence type="ECO:0000256" key="2">
    <source>
        <dbReference type="SAM" id="MobiDB-lite"/>
    </source>
</evidence>
<gene>
    <name evidence="3" type="ORF">BGZ97_006958</name>
</gene>
<protein>
    <submittedName>
        <fullName evidence="3">Uncharacterized protein</fullName>
    </submittedName>
</protein>
<reference evidence="3" key="1">
    <citation type="journal article" date="2020" name="Fungal Divers.">
        <title>Resolving the Mortierellaceae phylogeny through synthesis of multi-gene phylogenetics and phylogenomics.</title>
        <authorList>
            <person name="Vandepol N."/>
            <person name="Liber J."/>
            <person name="Desiro A."/>
            <person name="Na H."/>
            <person name="Kennedy M."/>
            <person name="Barry K."/>
            <person name="Grigoriev I.V."/>
            <person name="Miller A.N."/>
            <person name="O'Donnell K."/>
            <person name="Stajich J.E."/>
            <person name="Bonito G."/>
        </authorList>
    </citation>
    <scope>NUCLEOTIDE SEQUENCE</scope>
    <source>
        <strain evidence="3">NVP60</strain>
    </source>
</reference>
<dbReference type="OrthoDB" id="2420755at2759"/>
<feature type="region of interest" description="Disordered" evidence="2">
    <location>
        <begin position="308"/>
        <end position="432"/>
    </location>
</feature>
<proteinExistence type="predicted"/>
<feature type="compositionally biased region" description="Basic and acidic residues" evidence="2">
    <location>
        <begin position="594"/>
        <end position="608"/>
    </location>
</feature>
<dbReference type="EMBL" id="JAAAIN010000308">
    <property type="protein sequence ID" value="KAG0316387.1"/>
    <property type="molecule type" value="Genomic_DNA"/>
</dbReference>
<evidence type="ECO:0000256" key="1">
    <source>
        <dbReference type="SAM" id="Coils"/>
    </source>
</evidence>
<sequence>MAAWQRFNEYLDLSWPPPLKLKYGMSFDVDKMAEAFSAIELDIKRWENILMDLWKPHVFKDNDRYLLLTWVITRLQYLRALYPVMDANKYDYDIKAYFNYAVHVMNTKGPDCTAVVDFMRRKEENEQGDYSAYFDKWFENNTPFGQWHKDHIAGAQNPATKHSIEPSEDTLVHKKAKTEATSTVLPSPPIPTVPQGAGSTPAAKRHPGTAHTSLPHPLPKNTRVDNTSSPTVLVLPDPPLNPRQAIVIVPSGVSTSQSRPAAISWTNGTPDTPSFMPLSPLPTTTIITTSTRGNALPVSSAPVTQPPVAATEPFIQPPPVPQVACPQPVASPPQPTSKLSSRHSTPLSPAGVPPQTPRKAVSHHATSHPPTAAHPIPPPKLTHQLPPKPQISALHATSVQSSTAQAIPPKVAHQQLPASQPTPNACQVDATSPAADTSATTYAHITPKHTFASHASSTNSNSTNRTNLSQAEIAAERKRADEVVAHLDKKDKEDKDIAAAPTLSPTPTPAINQSSSALAFREVEKDRRGYYPSPPGTSGSPQQQQQQPSPPKNVDISPVLLVSQQNPSAAATLQKQPPQPPSGEPDLTELGKVGADKYGRVSPDSHDWLEDTDMDLEPDIAHPSQQQQPITSLEGVSVKKGAEKIIGAPTDHNASQNPSLMFMASQSDVVIGLGPQDSHLQKDPKPVVTTTATMTTAEITSTVPAEVSIPSLLQDIKSWMETESKRHQDQSAFLQRLLVQNTHLETKLEEYTTRMDNEFKKQEACLSKATIPTTAVTATATNTQSTHSWDQELASLKERTLTQELKISQLEAQIESRIRHSLEHDLAMVRNELQEERVDNLTKDLEIKRAEAVDAMAKARAEMWDARQMVAEAREERANAMERAARAEADNQMLLRVINELQGTGWRMSSGQGQAQAQDQVQDAGIHRNMGFPSSVHPRSRIDYLQHQFTSSHVGAAGSSSTFMRFGTSMQQSFSSSSTESLPERTAAAVAGGVDPSIHRMEFMNF</sequence>
<dbReference type="Proteomes" id="UP000823405">
    <property type="component" value="Unassembled WGS sequence"/>
</dbReference>
<accession>A0A9P6RF18</accession>
<feature type="region of interest" description="Disordered" evidence="2">
    <location>
        <begin position="486"/>
        <end position="608"/>
    </location>
</feature>
<feature type="compositionally biased region" description="Polar residues" evidence="2">
    <location>
        <begin position="562"/>
        <end position="576"/>
    </location>
</feature>
<feature type="compositionally biased region" description="Polar residues" evidence="2">
    <location>
        <begin position="336"/>
        <end position="347"/>
    </location>
</feature>
<feature type="compositionally biased region" description="Polar residues" evidence="2">
    <location>
        <begin position="416"/>
        <end position="425"/>
    </location>
</feature>
<keyword evidence="1" id="KW-0175">Coiled coil</keyword>
<feature type="compositionally biased region" description="Low complexity" evidence="2">
    <location>
        <begin position="536"/>
        <end position="547"/>
    </location>
</feature>
<dbReference type="AlphaFoldDB" id="A0A9P6RF18"/>
<feature type="compositionally biased region" description="Polar residues" evidence="2">
    <location>
        <begin position="395"/>
        <end position="405"/>
    </location>
</feature>